<protein>
    <submittedName>
        <fullName evidence="2">Uncharacterized protein</fullName>
    </submittedName>
</protein>
<evidence type="ECO:0000313" key="2">
    <source>
        <dbReference type="EMBL" id="GBP70283.1"/>
    </source>
</evidence>
<feature type="region of interest" description="Disordered" evidence="1">
    <location>
        <begin position="95"/>
        <end position="125"/>
    </location>
</feature>
<dbReference type="EMBL" id="BGZK01001069">
    <property type="protein sequence ID" value="GBP70283.1"/>
    <property type="molecule type" value="Genomic_DNA"/>
</dbReference>
<accession>A0A4C1Y4J2</accession>
<organism evidence="2 3">
    <name type="scientific">Eumeta variegata</name>
    <name type="common">Bagworm moth</name>
    <name type="synonym">Eumeta japonica</name>
    <dbReference type="NCBI Taxonomy" id="151549"/>
    <lineage>
        <taxon>Eukaryota</taxon>
        <taxon>Metazoa</taxon>
        <taxon>Ecdysozoa</taxon>
        <taxon>Arthropoda</taxon>
        <taxon>Hexapoda</taxon>
        <taxon>Insecta</taxon>
        <taxon>Pterygota</taxon>
        <taxon>Neoptera</taxon>
        <taxon>Endopterygota</taxon>
        <taxon>Lepidoptera</taxon>
        <taxon>Glossata</taxon>
        <taxon>Ditrysia</taxon>
        <taxon>Tineoidea</taxon>
        <taxon>Psychidae</taxon>
        <taxon>Oiketicinae</taxon>
        <taxon>Eumeta</taxon>
    </lineage>
</organism>
<dbReference type="Proteomes" id="UP000299102">
    <property type="component" value="Unassembled WGS sequence"/>
</dbReference>
<reference evidence="2 3" key="1">
    <citation type="journal article" date="2019" name="Commun. Biol.">
        <title>The bagworm genome reveals a unique fibroin gene that provides high tensile strength.</title>
        <authorList>
            <person name="Kono N."/>
            <person name="Nakamura H."/>
            <person name="Ohtoshi R."/>
            <person name="Tomita M."/>
            <person name="Numata K."/>
            <person name="Arakawa K."/>
        </authorList>
    </citation>
    <scope>NUCLEOTIDE SEQUENCE [LARGE SCALE GENOMIC DNA]</scope>
</reference>
<feature type="compositionally biased region" description="Pro residues" evidence="1">
    <location>
        <begin position="17"/>
        <end position="30"/>
    </location>
</feature>
<keyword evidence="3" id="KW-1185">Reference proteome</keyword>
<dbReference type="AlphaFoldDB" id="A0A4C1Y4J2"/>
<feature type="region of interest" description="Disordered" evidence="1">
    <location>
        <begin position="1"/>
        <end position="72"/>
    </location>
</feature>
<sequence length="125" mass="13460">MKRNATSEYVATRRPRPPPAPALRPVPTRPPYNFAHTGTRLANLSRRMGRNNVEPPRHQAGRRGNAGTRNGKGILLAPHFVSKVPNMFRVLGNGKLSHAGAPPPRAPRPALGRSCDTDGAALGVH</sequence>
<name>A0A4C1Y4J2_EUMVA</name>
<evidence type="ECO:0000256" key="1">
    <source>
        <dbReference type="SAM" id="MobiDB-lite"/>
    </source>
</evidence>
<feature type="compositionally biased region" description="Low complexity" evidence="1">
    <location>
        <begin position="62"/>
        <end position="72"/>
    </location>
</feature>
<gene>
    <name evidence="2" type="ORF">EVAR_52302_1</name>
</gene>
<proteinExistence type="predicted"/>
<evidence type="ECO:0000313" key="3">
    <source>
        <dbReference type="Proteomes" id="UP000299102"/>
    </source>
</evidence>
<comment type="caution">
    <text evidence="2">The sequence shown here is derived from an EMBL/GenBank/DDBJ whole genome shotgun (WGS) entry which is preliminary data.</text>
</comment>